<protein>
    <submittedName>
        <fullName evidence="1">Uncharacterized protein</fullName>
    </submittedName>
</protein>
<proteinExistence type="predicted"/>
<reference evidence="1" key="1">
    <citation type="submission" date="2022-05" db="EMBL/GenBank/DDBJ databases">
        <title>Chromosome-level genome of Chaenocephalus aceratus.</title>
        <authorList>
            <person name="Park H."/>
        </authorList>
    </citation>
    <scope>NUCLEOTIDE SEQUENCE</scope>
    <source>
        <strain evidence="1">KU_202001</strain>
    </source>
</reference>
<sequence>KAKYLFHHGTISELTAAARSRTQVAELQHKLNAGRFMSLAVPGHEASLCVRASSCWGGATGGQLTHGGPEAAALGSDDPLQAVMAESEVILSGADPMSIPKCCIILFAGSCMFDEGLAKCDYQQDPYDDIDWTHINTQEVAYVSPELPKGTQAQQVPTCTWMSRSTTRGRRPGFQLPVMKENDTHCIDFNYLLTSPGGFSPGTLNVLVKVNKGPLANPIWNVTSNTGKGWMKAELAVSTFWPNEYQVIFEAEASDGAGFIAIDDIQVLSYPCDKSPHFLRLGDVEVNAGQNATFQCIATGRETSKHKLWLQRRNGEDIPVALTKNINHRRFAATFHLKEVTGQDQDLYRCVTQSDRGSGVSNFAGLIVREPPHPIAPPQLLGVGPTYLLIQLNANSIFGDGPIILKEVEYRMTSGSWIETHAVNSPNYKLWHLDPDTEYEVRVLLTRPGEGGTGKSGPPLITPDQMCRREKGNKAASVAYRWTGSRSSLATFQTKPMRTPKRLKIAETRSRLIAVDWESLGYNITRCHTFNVTICYQYMTANNRSKAGCLDMDPKAPRHLVGNLPPYTNVSLKMILTNPEGRKESDETIIQTDEDVPGSVPSQSLRATPFEDRILLYWKEPTEPNGIIIQYEIHYSGVRSFDPSVPLQRPGLTVSLPSNATHHLFSQLHPGVTYQLLIRASTSKGFGTATTLNVTTNISAPTIDEYDGSEAFLNETATTITVLLKPAQAKGAPISAYQIVVEEVNPRSRRQASSDCYEVPVSYHSASSGGSPYYYAAQLSPSNLPEPLPFTVGDNKTYQGFWNPPLAPRKNYNIYLQAVSSTER</sequence>
<evidence type="ECO:0000313" key="2">
    <source>
        <dbReference type="Proteomes" id="UP001057452"/>
    </source>
</evidence>
<dbReference type="Proteomes" id="UP001057452">
    <property type="component" value="Chromosome 24"/>
</dbReference>
<keyword evidence="2" id="KW-1185">Reference proteome</keyword>
<feature type="non-terminal residue" evidence="1">
    <location>
        <position position="1"/>
    </location>
</feature>
<accession>A0ACB9VQG8</accession>
<comment type="caution">
    <text evidence="1">The sequence shown here is derived from an EMBL/GenBank/DDBJ whole genome shotgun (WGS) entry which is preliminary data.</text>
</comment>
<gene>
    <name evidence="1" type="ORF">KUCAC02_020058</name>
</gene>
<organism evidence="1 2">
    <name type="scientific">Chaenocephalus aceratus</name>
    <name type="common">Blackfin icefish</name>
    <name type="synonym">Chaenichthys aceratus</name>
    <dbReference type="NCBI Taxonomy" id="36190"/>
    <lineage>
        <taxon>Eukaryota</taxon>
        <taxon>Metazoa</taxon>
        <taxon>Chordata</taxon>
        <taxon>Craniata</taxon>
        <taxon>Vertebrata</taxon>
        <taxon>Euteleostomi</taxon>
        <taxon>Actinopterygii</taxon>
        <taxon>Neopterygii</taxon>
        <taxon>Teleostei</taxon>
        <taxon>Neoteleostei</taxon>
        <taxon>Acanthomorphata</taxon>
        <taxon>Eupercaria</taxon>
        <taxon>Perciformes</taxon>
        <taxon>Notothenioidei</taxon>
        <taxon>Channichthyidae</taxon>
        <taxon>Chaenocephalus</taxon>
    </lineage>
</organism>
<evidence type="ECO:0000313" key="1">
    <source>
        <dbReference type="EMBL" id="KAI4802206.1"/>
    </source>
</evidence>
<name>A0ACB9VQG8_CHAAC</name>
<dbReference type="EMBL" id="CM043808">
    <property type="protein sequence ID" value="KAI4802206.1"/>
    <property type="molecule type" value="Genomic_DNA"/>
</dbReference>
<feature type="non-terminal residue" evidence="1">
    <location>
        <position position="824"/>
    </location>
</feature>